<proteinExistence type="predicted"/>
<evidence type="ECO:0000313" key="1">
    <source>
        <dbReference type="EMBL" id="GME93352.1"/>
    </source>
</evidence>
<dbReference type="Proteomes" id="UP001165064">
    <property type="component" value="Unassembled WGS sequence"/>
</dbReference>
<sequence length="113" mass="13221">MEKDDTLNKLETISNKQLDDLVATFINRNQDEIKKLKDARRPGRPANKKQDLLEMKLKAENDLYETGWKLPVLTEADNVKKFKNWKGEHSGLTSIKFQIFKKKDLVDEDSQMQ</sequence>
<reference evidence="1" key="1">
    <citation type="submission" date="2023-04" db="EMBL/GenBank/DDBJ databases">
        <title>Ambrosiozyma monospora NBRC 10751.</title>
        <authorList>
            <person name="Ichikawa N."/>
            <person name="Sato H."/>
            <person name="Tonouchi N."/>
        </authorList>
    </citation>
    <scope>NUCLEOTIDE SEQUENCE</scope>
    <source>
        <strain evidence="1">NBRC 10751</strain>
    </source>
</reference>
<protein>
    <submittedName>
        <fullName evidence="1">Unnamed protein product</fullName>
    </submittedName>
</protein>
<evidence type="ECO:0000313" key="2">
    <source>
        <dbReference type="Proteomes" id="UP001165064"/>
    </source>
</evidence>
<name>A0ACB5TT72_AMBMO</name>
<accession>A0ACB5TT72</accession>
<organism evidence="1 2">
    <name type="scientific">Ambrosiozyma monospora</name>
    <name type="common">Yeast</name>
    <name type="synonym">Endomycopsis monosporus</name>
    <dbReference type="NCBI Taxonomy" id="43982"/>
    <lineage>
        <taxon>Eukaryota</taxon>
        <taxon>Fungi</taxon>
        <taxon>Dikarya</taxon>
        <taxon>Ascomycota</taxon>
        <taxon>Saccharomycotina</taxon>
        <taxon>Pichiomycetes</taxon>
        <taxon>Pichiales</taxon>
        <taxon>Pichiaceae</taxon>
        <taxon>Ambrosiozyma</taxon>
    </lineage>
</organism>
<keyword evidence="2" id="KW-1185">Reference proteome</keyword>
<dbReference type="EMBL" id="BSXS01008696">
    <property type="protein sequence ID" value="GME93352.1"/>
    <property type="molecule type" value="Genomic_DNA"/>
</dbReference>
<comment type="caution">
    <text evidence="1">The sequence shown here is derived from an EMBL/GenBank/DDBJ whole genome shotgun (WGS) entry which is preliminary data.</text>
</comment>
<gene>
    <name evidence="1" type="ORF">Amon02_000930200</name>
</gene>